<organism evidence="2 3">
    <name type="scientific">Taxus chinensis</name>
    <name type="common">Chinese yew</name>
    <name type="synonym">Taxus wallichiana var. chinensis</name>
    <dbReference type="NCBI Taxonomy" id="29808"/>
    <lineage>
        <taxon>Eukaryota</taxon>
        <taxon>Viridiplantae</taxon>
        <taxon>Streptophyta</taxon>
        <taxon>Embryophyta</taxon>
        <taxon>Tracheophyta</taxon>
        <taxon>Spermatophyta</taxon>
        <taxon>Pinopsida</taxon>
        <taxon>Pinidae</taxon>
        <taxon>Conifers II</taxon>
        <taxon>Cupressales</taxon>
        <taxon>Taxaceae</taxon>
        <taxon>Taxus</taxon>
    </lineage>
</organism>
<dbReference type="InterPro" id="IPR027417">
    <property type="entry name" value="P-loop_NTPase"/>
</dbReference>
<dbReference type="Pfam" id="PF01582">
    <property type="entry name" value="TIR"/>
    <property type="match status" value="1"/>
</dbReference>
<dbReference type="GO" id="GO:0006952">
    <property type="term" value="P:defense response"/>
    <property type="evidence" value="ECO:0007669"/>
    <property type="project" value="InterPro"/>
</dbReference>
<dbReference type="GO" id="GO:0043531">
    <property type="term" value="F:ADP binding"/>
    <property type="evidence" value="ECO:0007669"/>
    <property type="project" value="InterPro"/>
</dbReference>
<comment type="caution">
    <text evidence="2">The sequence shown here is derived from an EMBL/GenBank/DDBJ whole genome shotgun (WGS) entry which is preliminary data.</text>
</comment>
<gene>
    <name evidence="2" type="ORF">KI387_040749</name>
</gene>
<dbReference type="PROSITE" id="PS50104">
    <property type="entry name" value="TIR"/>
    <property type="match status" value="1"/>
</dbReference>
<dbReference type="Gene3D" id="3.40.50.10140">
    <property type="entry name" value="Toll/interleukin-1 receptor homology (TIR) domain"/>
    <property type="match status" value="1"/>
</dbReference>
<reference evidence="2 3" key="1">
    <citation type="journal article" date="2021" name="Nat. Plants">
        <title>The Taxus genome provides insights into paclitaxel biosynthesis.</title>
        <authorList>
            <person name="Xiong X."/>
            <person name="Gou J."/>
            <person name="Liao Q."/>
            <person name="Li Y."/>
            <person name="Zhou Q."/>
            <person name="Bi G."/>
            <person name="Li C."/>
            <person name="Du R."/>
            <person name="Wang X."/>
            <person name="Sun T."/>
            <person name="Guo L."/>
            <person name="Liang H."/>
            <person name="Lu P."/>
            <person name="Wu Y."/>
            <person name="Zhang Z."/>
            <person name="Ro D.K."/>
            <person name="Shang Y."/>
            <person name="Huang S."/>
            <person name="Yan J."/>
        </authorList>
    </citation>
    <scope>NUCLEOTIDE SEQUENCE [LARGE SCALE GENOMIC DNA]</scope>
    <source>
        <strain evidence="2">Ta-2019</strain>
    </source>
</reference>
<dbReference type="SUPFAM" id="SSF52200">
    <property type="entry name" value="Toll/Interleukin receptor TIR domain"/>
    <property type="match status" value="1"/>
</dbReference>
<sequence>IPGRTRITSHNNTGAIRTASVHIAILSRRYAESPWCLDELSLMLESGGLILPVFYHVPPGDLVRLQYGKGKYAKAFASKRFQGYDADRLQRWRESLQRVSNISGLELDSDSFKRDEVKLVQAIRERVTGHIIKDRKKALHSLVGLDEAVGAFECFMSTRIKESDNSKIVGIVGIVGSGKTTLAEERQLLKDLTSDELLEINNVSQGKEILADRVKCLSREKSLKFLIVIDDVDHPDQLDALLLKDNVLGSQSLVIVTSRDKAVLKLSGISLHYEIKPLCVTDARELLCGHAFQQPTPIPGFERFVEAALSNCGGLPLFLKVIGWNFLLYGINTEEYAQHEMEMVYELPLILKSCYGTLPEEEEQIFLDIACFFLGMEKNTALRIWTGLGWRPARTLQKLEYMCLVQFYDDNNCLKMNDVISRLGREIADQQLYSSPHLSCRLWRPNEAINFVHNLLSVPV</sequence>
<accession>A0AA38C5D5</accession>
<dbReference type="GO" id="GO:0007165">
    <property type="term" value="P:signal transduction"/>
    <property type="evidence" value="ECO:0007669"/>
    <property type="project" value="InterPro"/>
</dbReference>
<evidence type="ECO:0000259" key="1">
    <source>
        <dbReference type="PROSITE" id="PS50104"/>
    </source>
</evidence>
<dbReference type="SUPFAM" id="SSF52540">
    <property type="entry name" value="P-loop containing nucleoside triphosphate hydrolases"/>
    <property type="match status" value="1"/>
</dbReference>
<dbReference type="InterPro" id="IPR000157">
    <property type="entry name" value="TIR_dom"/>
</dbReference>
<evidence type="ECO:0000313" key="3">
    <source>
        <dbReference type="Proteomes" id="UP000824469"/>
    </source>
</evidence>
<feature type="non-terminal residue" evidence="2">
    <location>
        <position position="1"/>
    </location>
</feature>
<keyword evidence="3" id="KW-1185">Reference proteome</keyword>
<dbReference type="AlphaFoldDB" id="A0AA38C5D5"/>
<name>A0AA38C5D5_TAXCH</name>
<feature type="domain" description="TIR" evidence="1">
    <location>
        <begin position="1"/>
        <end position="131"/>
    </location>
</feature>
<dbReference type="Gene3D" id="3.40.50.300">
    <property type="entry name" value="P-loop containing nucleotide triphosphate hydrolases"/>
    <property type="match status" value="1"/>
</dbReference>
<dbReference type="PANTHER" id="PTHR11017">
    <property type="entry name" value="LEUCINE-RICH REPEAT-CONTAINING PROTEIN"/>
    <property type="match status" value="1"/>
</dbReference>
<proteinExistence type="predicted"/>
<evidence type="ECO:0000313" key="2">
    <source>
        <dbReference type="EMBL" id="KAH9294047.1"/>
    </source>
</evidence>
<protein>
    <recommendedName>
        <fullName evidence="1">TIR domain-containing protein</fullName>
    </recommendedName>
</protein>
<dbReference type="InterPro" id="IPR002182">
    <property type="entry name" value="NB-ARC"/>
</dbReference>
<dbReference type="PRINTS" id="PR00364">
    <property type="entry name" value="DISEASERSIST"/>
</dbReference>
<dbReference type="EMBL" id="JAHRHJ020000450">
    <property type="protein sequence ID" value="KAH9294047.1"/>
    <property type="molecule type" value="Genomic_DNA"/>
</dbReference>
<dbReference type="Pfam" id="PF00931">
    <property type="entry name" value="NB-ARC"/>
    <property type="match status" value="1"/>
</dbReference>
<dbReference type="PANTHER" id="PTHR11017:SF385">
    <property type="entry name" value="DISEASE RESISTANCE PROTEIN (TIR-NBS-LRR CLASS)-RELATED"/>
    <property type="match status" value="1"/>
</dbReference>
<dbReference type="InterPro" id="IPR035897">
    <property type="entry name" value="Toll_tir_struct_dom_sf"/>
</dbReference>
<dbReference type="InterPro" id="IPR044974">
    <property type="entry name" value="Disease_R_plants"/>
</dbReference>
<dbReference type="Proteomes" id="UP000824469">
    <property type="component" value="Unassembled WGS sequence"/>
</dbReference>